<dbReference type="EMBL" id="JBCGDP010000022">
    <property type="protein sequence ID" value="MEM0578309.1"/>
    <property type="molecule type" value="Genomic_DNA"/>
</dbReference>
<accession>A0ABU9NSI8</accession>
<reference evidence="1 2" key="1">
    <citation type="submission" date="2024-03" db="EMBL/GenBank/DDBJ databases">
        <title>Two novel species of the genus Flavobacterium exhibiting potentially degradation of complex polysaccharides.</title>
        <authorList>
            <person name="Lian X."/>
        </authorList>
    </citation>
    <scope>NUCLEOTIDE SEQUENCE [LARGE SCALE GENOMIC DNA]</scope>
    <source>
        <strain evidence="1 2">N6</strain>
    </source>
</reference>
<dbReference type="RefSeq" id="WP_342693134.1">
    <property type="nucleotide sequence ID" value="NZ_JBCGDP010000022.1"/>
</dbReference>
<gene>
    <name evidence="1" type="ORF">WFZ86_17525</name>
</gene>
<evidence type="ECO:0000313" key="1">
    <source>
        <dbReference type="EMBL" id="MEM0578309.1"/>
    </source>
</evidence>
<dbReference type="CDD" id="cd09854">
    <property type="entry name" value="PIN_VapC-like"/>
    <property type="match status" value="1"/>
</dbReference>
<protein>
    <submittedName>
        <fullName evidence="1">Type II toxin-antitoxin system VapC family toxin</fullName>
    </submittedName>
</protein>
<sequence length="139" mass="16442">MKIIIDTCFWIALYNPEKHIEINDDITFITEFVEDEEIIIPFPSLYEFLNSKFSRKNDALHFQKLLSKPNFIKYDDNPYKDIALSSFFEKTINEYNDVSFVDEIIKEIIASESKKIDYLISFDEGLNNYARSLGLKVYK</sequence>
<dbReference type="InterPro" id="IPR029060">
    <property type="entry name" value="PIN-like_dom_sf"/>
</dbReference>
<dbReference type="Gene3D" id="3.40.50.1010">
    <property type="entry name" value="5'-nuclease"/>
    <property type="match status" value="1"/>
</dbReference>
<proteinExistence type="predicted"/>
<name>A0ABU9NSI8_9FLAO</name>
<comment type="caution">
    <text evidence="1">The sequence shown here is derived from an EMBL/GenBank/DDBJ whole genome shotgun (WGS) entry which is preliminary data.</text>
</comment>
<dbReference type="Proteomes" id="UP001468798">
    <property type="component" value="Unassembled WGS sequence"/>
</dbReference>
<organism evidence="1 2">
    <name type="scientific">Flavobacterium polysaccharolyticum</name>
    <dbReference type="NCBI Taxonomy" id="3133148"/>
    <lineage>
        <taxon>Bacteria</taxon>
        <taxon>Pseudomonadati</taxon>
        <taxon>Bacteroidota</taxon>
        <taxon>Flavobacteriia</taxon>
        <taxon>Flavobacteriales</taxon>
        <taxon>Flavobacteriaceae</taxon>
        <taxon>Flavobacterium</taxon>
    </lineage>
</organism>
<evidence type="ECO:0000313" key="2">
    <source>
        <dbReference type="Proteomes" id="UP001468798"/>
    </source>
</evidence>
<dbReference type="SUPFAM" id="SSF88723">
    <property type="entry name" value="PIN domain-like"/>
    <property type="match status" value="1"/>
</dbReference>
<keyword evidence="2" id="KW-1185">Reference proteome</keyword>